<name>A0A1D1VC52_RAMVA</name>
<proteinExistence type="predicted"/>
<dbReference type="EMBL" id="BDGG01000004">
    <property type="protein sequence ID" value="GAU98480.1"/>
    <property type="molecule type" value="Genomic_DNA"/>
</dbReference>
<comment type="caution">
    <text evidence="2">The sequence shown here is derived from an EMBL/GenBank/DDBJ whole genome shotgun (WGS) entry which is preliminary data.</text>
</comment>
<protein>
    <submittedName>
        <fullName evidence="2">Uncharacterized protein</fullName>
    </submittedName>
</protein>
<sequence>MAGSVHPNSKLRSDTGRPSPSSPQKPEGYSEALASSPFAEAGSFNSKNDLTSSKPTLSPQNIFKANQKAGEMAVHKARDTHRASLNPDQRRLIPQYAATTIAALRTKSTTDTEQSQPPAK</sequence>
<keyword evidence="3" id="KW-1185">Reference proteome</keyword>
<dbReference type="Proteomes" id="UP000186922">
    <property type="component" value="Unassembled WGS sequence"/>
</dbReference>
<feature type="compositionally biased region" description="Basic and acidic residues" evidence="1">
    <location>
        <begin position="73"/>
        <end position="82"/>
    </location>
</feature>
<organism evidence="2 3">
    <name type="scientific">Ramazzottius varieornatus</name>
    <name type="common">Water bear</name>
    <name type="synonym">Tardigrade</name>
    <dbReference type="NCBI Taxonomy" id="947166"/>
    <lineage>
        <taxon>Eukaryota</taxon>
        <taxon>Metazoa</taxon>
        <taxon>Ecdysozoa</taxon>
        <taxon>Tardigrada</taxon>
        <taxon>Eutardigrada</taxon>
        <taxon>Parachela</taxon>
        <taxon>Hypsibioidea</taxon>
        <taxon>Ramazzottiidae</taxon>
        <taxon>Ramazzottius</taxon>
    </lineage>
</organism>
<evidence type="ECO:0000313" key="2">
    <source>
        <dbReference type="EMBL" id="GAU98480.1"/>
    </source>
</evidence>
<dbReference type="AlphaFoldDB" id="A0A1D1VC52"/>
<evidence type="ECO:0000256" key="1">
    <source>
        <dbReference type="SAM" id="MobiDB-lite"/>
    </source>
</evidence>
<feature type="region of interest" description="Disordered" evidence="1">
    <location>
        <begin position="1"/>
        <end position="90"/>
    </location>
</feature>
<accession>A0A1D1VC52</accession>
<feature type="compositionally biased region" description="Polar residues" evidence="1">
    <location>
        <begin position="43"/>
        <end position="64"/>
    </location>
</feature>
<evidence type="ECO:0000313" key="3">
    <source>
        <dbReference type="Proteomes" id="UP000186922"/>
    </source>
</evidence>
<gene>
    <name evidence="2" type="primary">RvY_09619-1</name>
    <name evidence="2" type="synonym">RvY_09619.1</name>
    <name evidence="2" type="ORF">RvY_09619</name>
</gene>
<reference evidence="2 3" key="1">
    <citation type="journal article" date="2016" name="Nat. Commun.">
        <title>Extremotolerant tardigrade genome and improved radiotolerance of human cultured cells by tardigrade-unique protein.</title>
        <authorList>
            <person name="Hashimoto T."/>
            <person name="Horikawa D.D."/>
            <person name="Saito Y."/>
            <person name="Kuwahara H."/>
            <person name="Kozuka-Hata H."/>
            <person name="Shin-I T."/>
            <person name="Minakuchi Y."/>
            <person name="Ohishi K."/>
            <person name="Motoyama A."/>
            <person name="Aizu T."/>
            <person name="Enomoto A."/>
            <person name="Kondo K."/>
            <person name="Tanaka S."/>
            <person name="Hara Y."/>
            <person name="Koshikawa S."/>
            <person name="Sagara H."/>
            <person name="Miura T."/>
            <person name="Yokobori S."/>
            <person name="Miyagawa K."/>
            <person name="Suzuki Y."/>
            <person name="Kubo T."/>
            <person name="Oyama M."/>
            <person name="Kohara Y."/>
            <person name="Fujiyama A."/>
            <person name="Arakawa K."/>
            <person name="Katayama T."/>
            <person name="Toyoda A."/>
            <person name="Kunieda T."/>
        </authorList>
    </citation>
    <scope>NUCLEOTIDE SEQUENCE [LARGE SCALE GENOMIC DNA]</scope>
    <source>
        <strain evidence="2 3">YOKOZUNA-1</strain>
    </source>
</reference>